<evidence type="ECO:0000256" key="1">
    <source>
        <dbReference type="SAM" id="MobiDB-lite"/>
    </source>
</evidence>
<reference evidence="2" key="1">
    <citation type="submission" date="2021-05" db="EMBL/GenBank/DDBJ databases">
        <authorList>
            <person name="Alioto T."/>
            <person name="Alioto T."/>
            <person name="Gomez Garrido J."/>
        </authorList>
    </citation>
    <scope>NUCLEOTIDE SEQUENCE</scope>
</reference>
<dbReference type="EMBL" id="HBUE01224832">
    <property type="protein sequence ID" value="CAG6541489.1"/>
    <property type="molecule type" value="Transcribed_RNA"/>
</dbReference>
<sequence>MSRPQFFGFDTHLPVEDWGNGYIGGTPDDLEYDALNDSGDLVRFEQRKARLQLDLSVWMIPSMPRKPRLQHLVPRPAMQQLHSQSSLMATMQQQQQQHLQRIGGGTNGSI</sequence>
<accession>A0A8D8C811</accession>
<dbReference type="EMBL" id="HBUE01101403">
    <property type="protein sequence ID" value="CAG6485513.1"/>
    <property type="molecule type" value="Transcribed_RNA"/>
</dbReference>
<dbReference type="AlphaFoldDB" id="A0A8D8C811"/>
<feature type="region of interest" description="Disordered" evidence="1">
    <location>
        <begin position="85"/>
        <end position="110"/>
    </location>
</feature>
<proteinExistence type="predicted"/>
<evidence type="ECO:0000313" key="2">
    <source>
        <dbReference type="EMBL" id="CAG6485511.1"/>
    </source>
</evidence>
<dbReference type="EMBL" id="HBUE01331542">
    <property type="protein sequence ID" value="CAG6593562.1"/>
    <property type="molecule type" value="Transcribed_RNA"/>
</dbReference>
<organism evidence="2">
    <name type="scientific">Culex pipiens</name>
    <name type="common">House mosquito</name>
    <dbReference type="NCBI Taxonomy" id="7175"/>
    <lineage>
        <taxon>Eukaryota</taxon>
        <taxon>Metazoa</taxon>
        <taxon>Ecdysozoa</taxon>
        <taxon>Arthropoda</taxon>
        <taxon>Hexapoda</taxon>
        <taxon>Insecta</taxon>
        <taxon>Pterygota</taxon>
        <taxon>Neoptera</taxon>
        <taxon>Endopterygota</taxon>
        <taxon>Diptera</taxon>
        <taxon>Nematocera</taxon>
        <taxon>Culicoidea</taxon>
        <taxon>Culicidae</taxon>
        <taxon>Culicinae</taxon>
        <taxon>Culicini</taxon>
        <taxon>Culex</taxon>
        <taxon>Culex</taxon>
    </lineage>
</organism>
<name>A0A8D8C811_CULPI</name>
<protein>
    <submittedName>
        <fullName evidence="2">(northern house mosquito) hypothetical protein</fullName>
    </submittedName>
</protein>
<dbReference type="EMBL" id="HBUE01101402">
    <property type="protein sequence ID" value="CAG6485511.1"/>
    <property type="molecule type" value="Transcribed_RNA"/>
</dbReference>